<evidence type="ECO:0000313" key="3">
    <source>
        <dbReference type="Proteomes" id="UP000076532"/>
    </source>
</evidence>
<feature type="non-terminal residue" evidence="2">
    <location>
        <position position="1"/>
    </location>
</feature>
<feature type="region of interest" description="Disordered" evidence="1">
    <location>
        <begin position="1"/>
        <end position="38"/>
    </location>
</feature>
<gene>
    <name evidence="2" type="ORF">FIBSPDRAFT_879162</name>
</gene>
<evidence type="ECO:0000313" key="2">
    <source>
        <dbReference type="EMBL" id="KZP03760.1"/>
    </source>
</evidence>
<reference evidence="2 3" key="1">
    <citation type="journal article" date="2016" name="Mol. Biol. Evol.">
        <title>Comparative Genomics of Early-Diverging Mushroom-Forming Fungi Provides Insights into the Origins of Lignocellulose Decay Capabilities.</title>
        <authorList>
            <person name="Nagy L.G."/>
            <person name="Riley R."/>
            <person name="Tritt A."/>
            <person name="Adam C."/>
            <person name="Daum C."/>
            <person name="Floudas D."/>
            <person name="Sun H."/>
            <person name="Yadav J.S."/>
            <person name="Pangilinan J."/>
            <person name="Larsson K.H."/>
            <person name="Matsuura K."/>
            <person name="Barry K."/>
            <person name="Labutti K."/>
            <person name="Kuo R."/>
            <person name="Ohm R.A."/>
            <person name="Bhattacharya S.S."/>
            <person name="Shirouzu T."/>
            <person name="Yoshinaga Y."/>
            <person name="Martin F.M."/>
            <person name="Grigoriev I.V."/>
            <person name="Hibbett D.S."/>
        </authorList>
    </citation>
    <scope>NUCLEOTIDE SEQUENCE [LARGE SCALE GENOMIC DNA]</scope>
    <source>
        <strain evidence="2 3">CBS 109695</strain>
    </source>
</reference>
<dbReference type="Proteomes" id="UP000076532">
    <property type="component" value="Unassembled WGS sequence"/>
</dbReference>
<accession>A0A167UAS5</accession>
<dbReference type="AlphaFoldDB" id="A0A167UAS5"/>
<evidence type="ECO:0000256" key="1">
    <source>
        <dbReference type="SAM" id="MobiDB-lite"/>
    </source>
</evidence>
<feature type="compositionally biased region" description="Polar residues" evidence="1">
    <location>
        <begin position="1"/>
        <end position="20"/>
    </location>
</feature>
<name>A0A167UAS5_9AGAM</name>
<sequence length="58" mass="6441">IAKDQQPSTEHSRLASSQNRPAGRRTPHTAPLIDGRQASNLDSGQRLFRLSLIQVFES</sequence>
<proteinExistence type="predicted"/>
<dbReference type="EMBL" id="KV418007">
    <property type="protein sequence ID" value="KZP03760.1"/>
    <property type="molecule type" value="Genomic_DNA"/>
</dbReference>
<protein>
    <submittedName>
        <fullName evidence="2">Uncharacterized protein</fullName>
    </submittedName>
</protein>
<organism evidence="2 3">
    <name type="scientific">Athelia psychrophila</name>
    <dbReference type="NCBI Taxonomy" id="1759441"/>
    <lineage>
        <taxon>Eukaryota</taxon>
        <taxon>Fungi</taxon>
        <taxon>Dikarya</taxon>
        <taxon>Basidiomycota</taxon>
        <taxon>Agaricomycotina</taxon>
        <taxon>Agaricomycetes</taxon>
        <taxon>Agaricomycetidae</taxon>
        <taxon>Atheliales</taxon>
        <taxon>Atheliaceae</taxon>
        <taxon>Athelia</taxon>
    </lineage>
</organism>
<keyword evidence="3" id="KW-1185">Reference proteome</keyword>